<evidence type="ECO:0000313" key="2">
    <source>
        <dbReference type="Proteomes" id="UP000236919"/>
    </source>
</evidence>
<dbReference type="EMBL" id="PQFZ01000006">
    <property type="protein sequence ID" value="POR51910.1"/>
    <property type="molecule type" value="Genomic_DNA"/>
</dbReference>
<accession>A0A2S4MAX8</accession>
<protein>
    <submittedName>
        <fullName evidence="1">Uncharacterized protein</fullName>
    </submittedName>
</protein>
<gene>
    <name evidence="1" type="ORF">CYD53_106193</name>
</gene>
<reference evidence="1 2" key="1">
    <citation type="submission" date="2018-01" db="EMBL/GenBank/DDBJ databases">
        <title>Genomic Encyclopedia of Type Strains, Phase III (KMG-III): the genomes of soil and plant-associated and newly described type strains.</title>
        <authorList>
            <person name="Whitman W."/>
        </authorList>
    </citation>
    <scope>NUCLEOTIDE SEQUENCE [LARGE SCALE GENOMIC DNA]</scope>
    <source>
        <strain evidence="1 2">1131</strain>
    </source>
</reference>
<sequence length="131" mass="14458">MSEVTSASSEGLEAPAAAAGVIQRVRGIVRGLELDCECRSKLDSALQRFEALEDRRQLRRLILDARHQTERIGALLDLARELDELPMDEPDLSVFEEVALLFEGIEEAAALGAADMRAAREVRRPDETVAE</sequence>
<dbReference type="Proteomes" id="UP000236919">
    <property type="component" value="Unassembled WGS sequence"/>
</dbReference>
<dbReference type="RefSeq" id="WP_103718494.1">
    <property type="nucleotide sequence ID" value="NZ_PQFZ01000006.1"/>
</dbReference>
<evidence type="ECO:0000313" key="1">
    <source>
        <dbReference type="EMBL" id="POR51910.1"/>
    </source>
</evidence>
<dbReference type="OrthoDB" id="8019837at2"/>
<organism evidence="1 2">
    <name type="scientific">Bosea psychrotolerans</name>
    <dbReference type="NCBI Taxonomy" id="1871628"/>
    <lineage>
        <taxon>Bacteria</taxon>
        <taxon>Pseudomonadati</taxon>
        <taxon>Pseudomonadota</taxon>
        <taxon>Alphaproteobacteria</taxon>
        <taxon>Hyphomicrobiales</taxon>
        <taxon>Boseaceae</taxon>
        <taxon>Bosea</taxon>
    </lineage>
</organism>
<dbReference type="AlphaFoldDB" id="A0A2S4MAX8"/>
<comment type="caution">
    <text evidence="1">The sequence shown here is derived from an EMBL/GenBank/DDBJ whole genome shotgun (WGS) entry which is preliminary data.</text>
</comment>
<proteinExistence type="predicted"/>
<keyword evidence="2" id="KW-1185">Reference proteome</keyword>
<name>A0A2S4MAX8_9HYPH</name>